<keyword evidence="3" id="KW-1185">Reference proteome</keyword>
<dbReference type="OrthoDB" id="9771875at2"/>
<dbReference type="RefSeq" id="WP_095041982.1">
    <property type="nucleotide sequence ID" value="NZ_LN890655.1"/>
</dbReference>
<name>A0A160SZA0_9CHLR</name>
<keyword evidence="1" id="KW-0472">Membrane</keyword>
<evidence type="ECO:0008006" key="4">
    <source>
        <dbReference type="Google" id="ProtNLM"/>
    </source>
</evidence>
<reference evidence="2" key="1">
    <citation type="submission" date="2016-01" db="EMBL/GenBank/DDBJ databases">
        <authorList>
            <person name="Mcilroy J.S."/>
            <person name="Karst M S."/>
            <person name="Albertsen M."/>
        </authorList>
    </citation>
    <scope>NUCLEOTIDE SEQUENCE</scope>
    <source>
        <strain evidence="2">Cfx-K</strain>
    </source>
</reference>
<feature type="transmembrane region" description="Helical" evidence="1">
    <location>
        <begin position="340"/>
        <end position="361"/>
    </location>
</feature>
<feature type="transmembrane region" description="Helical" evidence="1">
    <location>
        <begin position="373"/>
        <end position="394"/>
    </location>
</feature>
<evidence type="ECO:0000313" key="3">
    <source>
        <dbReference type="Proteomes" id="UP000215027"/>
    </source>
</evidence>
<keyword evidence="1" id="KW-1133">Transmembrane helix</keyword>
<dbReference type="Proteomes" id="UP000215027">
    <property type="component" value="Chromosome I"/>
</dbReference>
<organism evidence="2 3">
    <name type="scientific">Candidatus Promineifilum breve</name>
    <dbReference type="NCBI Taxonomy" id="1806508"/>
    <lineage>
        <taxon>Bacteria</taxon>
        <taxon>Bacillati</taxon>
        <taxon>Chloroflexota</taxon>
        <taxon>Ardenticatenia</taxon>
        <taxon>Candidatus Promineifilales</taxon>
        <taxon>Candidatus Promineifilaceae</taxon>
        <taxon>Candidatus Promineifilum</taxon>
    </lineage>
</organism>
<gene>
    <name evidence="2" type="ORF">CFX0092_A0481</name>
</gene>
<feature type="transmembrane region" description="Helical" evidence="1">
    <location>
        <begin position="81"/>
        <end position="102"/>
    </location>
</feature>
<feature type="transmembrane region" description="Helical" evidence="1">
    <location>
        <begin position="122"/>
        <end position="140"/>
    </location>
</feature>
<feature type="transmembrane region" description="Helical" evidence="1">
    <location>
        <begin position="267"/>
        <end position="290"/>
    </location>
</feature>
<sequence>MRQREIFWFWLPLFASWLLMTAEGPLISAAINRLPDEVIMLAAMGIVTSLSVTIESPIINLLATSTALVRDYSSYRLVRRFTIHWCLALTVLAILVAYTPLFDLIVYRWLDLPAEIARWVRPGMQIMIFWSAAIGWRRFLQGIMIRHQATRQVAYGTAVRLLASGGVVIALAVWGRWPGVIIGALGLMAGVLAEATYATLAVRPILRGALAPTAPAAEGKPLTYRYLFKFHMPLAATSLLVLLMQPMVTSSLARLDNPTQSLAAWPVLFQVLLMARAAALALPEVVIALHHGARTFNPIRRFTLLMTGIVTVAFVAFVMTPLAEWYVFQVQDMTPDVGPLALSSMILFLPFPALAVLTSWLRGLLIQSRHTRYVNLGMAINLTITGITLAVGVARQWPGLPTAALALNLSSLGEVVYLAWRTQQTLPLELTLFGSAKIQTSQT</sequence>
<feature type="transmembrane region" description="Helical" evidence="1">
    <location>
        <begin position="302"/>
        <end position="328"/>
    </location>
</feature>
<feature type="transmembrane region" description="Helical" evidence="1">
    <location>
        <begin position="226"/>
        <end position="247"/>
    </location>
</feature>
<proteinExistence type="predicted"/>
<dbReference type="KEGG" id="pbf:CFX0092_A0481"/>
<evidence type="ECO:0000313" key="2">
    <source>
        <dbReference type="EMBL" id="CUS02362.2"/>
    </source>
</evidence>
<evidence type="ECO:0000256" key="1">
    <source>
        <dbReference type="SAM" id="Phobius"/>
    </source>
</evidence>
<dbReference type="AlphaFoldDB" id="A0A160SZA0"/>
<dbReference type="EMBL" id="LN890655">
    <property type="protein sequence ID" value="CUS02362.2"/>
    <property type="molecule type" value="Genomic_DNA"/>
</dbReference>
<protein>
    <recommendedName>
        <fullName evidence="4">Polysaccharide biosynthesis protein</fullName>
    </recommendedName>
</protein>
<keyword evidence="1" id="KW-0812">Transmembrane</keyword>
<accession>A0A160SZA0</accession>
<feature type="transmembrane region" description="Helical" evidence="1">
    <location>
        <begin position="39"/>
        <end position="69"/>
    </location>
</feature>
<feature type="transmembrane region" description="Helical" evidence="1">
    <location>
        <begin position="180"/>
        <end position="206"/>
    </location>
</feature>
<feature type="transmembrane region" description="Helical" evidence="1">
    <location>
        <begin position="152"/>
        <end position="174"/>
    </location>
</feature>